<organism evidence="2 3">
    <name type="scientific">Liparis tanakae</name>
    <name type="common">Tanaka's snailfish</name>
    <dbReference type="NCBI Taxonomy" id="230148"/>
    <lineage>
        <taxon>Eukaryota</taxon>
        <taxon>Metazoa</taxon>
        <taxon>Chordata</taxon>
        <taxon>Craniata</taxon>
        <taxon>Vertebrata</taxon>
        <taxon>Euteleostomi</taxon>
        <taxon>Actinopterygii</taxon>
        <taxon>Neopterygii</taxon>
        <taxon>Teleostei</taxon>
        <taxon>Neoteleostei</taxon>
        <taxon>Acanthomorphata</taxon>
        <taxon>Eupercaria</taxon>
        <taxon>Perciformes</taxon>
        <taxon>Cottioidei</taxon>
        <taxon>Cottales</taxon>
        <taxon>Liparidae</taxon>
        <taxon>Liparis</taxon>
    </lineage>
</organism>
<feature type="transmembrane region" description="Helical" evidence="1">
    <location>
        <begin position="32"/>
        <end position="51"/>
    </location>
</feature>
<evidence type="ECO:0000256" key="1">
    <source>
        <dbReference type="SAM" id="Phobius"/>
    </source>
</evidence>
<proteinExistence type="predicted"/>
<dbReference type="AlphaFoldDB" id="A0A4Z2ECB9"/>
<reference evidence="2 3" key="1">
    <citation type="submission" date="2019-03" db="EMBL/GenBank/DDBJ databases">
        <title>First draft genome of Liparis tanakae, snailfish: a comprehensive survey of snailfish specific genes.</title>
        <authorList>
            <person name="Kim W."/>
            <person name="Song I."/>
            <person name="Jeong J.-H."/>
            <person name="Kim D."/>
            <person name="Kim S."/>
            <person name="Ryu S."/>
            <person name="Song J.Y."/>
            <person name="Lee S.K."/>
        </authorList>
    </citation>
    <scope>NUCLEOTIDE SEQUENCE [LARGE SCALE GENOMIC DNA]</scope>
    <source>
        <tissue evidence="2">Muscle</tissue>
    </source>
</reference>
<keyword evidence="1" id="KW-1133">Transmembrane helix</keyword>
<evidence type="ECO:0000313" key="2">
    <source>
        <dbReference type="EMBL" id="TNN26408.1"/>
    </source>
</evidence>
<sequence length="58" mass="6584">MEDEEEEGMHEQVKAGSVAGAALLEQQQPLPFLIPMPSLWVLSSLSLRFIINKGWFQR</sequence>
<keyword evidence="3" id="KW-1185">Reference proteome</keyword>
<name>A0A4Z2ECB9_9TELE</name>
<dbReference type="EMBL" id="SRLO01010312">
    <property type="protein sequence ID" value="TNN26408.1"/>
    <property type="molecule type" value="Genomic_DNA"/>
</dbReference>
<protein>
    <submittedName>
        <fullName evidence="2">Uncharacterized protein</fullName>
    </submittedName>
</protein>
<keyword evidence="1" id="KW-0472">Membrane</keyword>
<keyword evidence="1" id="KW-0812">Transmembrane</keyword>
<dbReference type="Proteomes" id="UP000314294">
    <property type="component" value="Unassembled WGS sequence"/>
</dbReference>
<gene>
    <name evidence="2" type="ORF">EYF80_063455</name>
</gene>
<evidence type="ECO:0000313" key="3">
    <source>
        <dbReference type="Proteomes" id="UP000314294"/>
    </source>
</evidence>
<comment type="caution">
    <text evidence="2">The sequence shown here is derived from an EMBL/GenBank/DDBJ whole genome shotgun (WGS) entry which is preliminary data.</text>
</comment>
<accession>A0A4Z2ECB9</accession>